<keyword evidence="3" id="KW-1185">Reference proteome</keyword>
<dbReference type="RefSeq" id="WP_048090998.1">
    <property type="nucleotide sequence ID" value="NZ_JMIY01000004.1"/>
</dbReference>
<evidence type="ECO:0000259" key="1">
    <source>
        <dbReference type="Pfam" id="PF18735"/>
    </source>
</evidence>
<accession>A0A062UYE4</accession>
<dbReference type="Pfam" id="PF18735">
    <property type="entry name" value="HEPN_RiboL-PSP"/>
    <property type="match status" value="1"/>
</dbReference>
<dbReference type="InterPro" id="IPR041519">
    <property type="entry name" value="HEPN_RiboL-PSP"/>
</dbReference>
<dbReference type="EMBL" id="JMIY01000004">
    <property type="protein sequence ID" value="KCZ71931.1"/>
    <property type="molecule type" value="Genomic_DNA"/>
</dbReference>
<name>A0A062UYE4_9EURY</name>
<dbReference type="Proteomes" id="UP000027153">
    <property type="component" value="Unassembled WGS sequence"/>
</dbReference>
<evidence type="ECO:0000313" key="3">
    <source>
        <dbReference type="Proteomes" id="UP000027153"/>
    </source>
</evidence>
<evidence type="ECO:0000313" key="2">
    <source>
        <dbReference type="EMBL" id="KCZ71931.1"/>
    </source>
</evidence>
<protein>
    <recommendedName>
        <fullName evidence="1">RiboL-PSP-HEPN domain-containing protein</fullName>
    </recommendedName>
</protein>
<proteinExistence type="predicted"/>
<sequence length="213" mass="24990">MKIQNVEVLANYLDSDLGWRKKELTFIVSSMSSTNKRNIDIHLRIGIAILYAHWEGYIKNAGTYYVIYIKQLGLRYDELRENFIALALRNTFCTCLETNKTSTHTKLVNILVNNLSTIANIPYYDVIDTQSNLRWKVFKEILDTLGLEDSFYITKDKQINKLVDNRNDVAHGQRVYFDEDEFLNLYNEVTNMLDCFKEQIIQAASEETFKRNF</sequence>
<feature type="domain" description="RiboL-PSP-HEPN" evidence="1">
    <location>
        <begin position="15"/>
        <end position="201"/>
    </location>
</feature>
<organism evidence="2 3">
    <name type="scientific">Candidatus Methanoperedens nitratireducens</name>
    <dbReference type="NCBI Taxonomy" id="1392998"/>
    <lineage>
        <taxon>Archaea</taxon>
        <taxon>Methanobacteriati</taxon>
        <taxon>Methanobacteriota</taxon>
        <taxon>Stenosarchaea group</taxon>
        <taxon>Methanomicrobia</taxon>
        <taxon>Methanosarcinales</taxon>
        <taxon>ANME-2 cluster</taxon>
        <taxon>Candidatus Methanoperedentaceae</taxon>
        <taxon>Candidatus Methanoperedens</taxon>
    </lineage>
</organism>
<comment type="caution">
    <text evidence="2">The sequence shown here is derived from an EMBL/GenBank/DDBJ whole genome shotgun (WGS) entry which is preliminary data.</text>
</comment>
<reference evidence="2 3" key="1">
    <citation type="journal article" date="2013" name="Nature">
        <title>Anaerobic oxidation of methane coupled to nitrate reduction in a novel archaeal lineage.</title>
        <authorList>
            <person name="Haroon M.F."/>
            <person name="Hu S."/>
            <person name="Shi Y."/>
            <person name="Imelfort M."/>
            <person name="Keller J."/>
            <person name="Hugenholtz P."/>
            <person name="Yuan Z."/>
            <person name="Tyson G.W."/>
        </authorList>
    </citation>
    <scope>NUCLEOTIDE SEQUENCE [LARGE SCALE GENOMIC DNA]</scope>
    <source>
        <strain evidence="2 3">ANME-2d</strain>
    </source>
</reference>
<dbReference type="AlphaFoldDB" id="A0A062UYE4"/>
<gene>
    <name evidence="2" type="ORF">ANME2D_01987</name>
</gene>